<dbReference type="STRING" id="993073.AS029_10465"/>
<keyword evidence="1" id="KW-0472">Membrane</keyword>
<dbReference type="EMBL" id="FMYG01000005">
    <property type="protein sequence ID" value="SDC49196.1"/>
    <property type="molecule type" value="Genomic_DNA"/>
</dbReference>
<accession>A0A1G6M2K7</accession>
<evidence type="ECO:0000313" key="2">
    <source>
        <dbReference type="EMBL" id="SDC49196.1"/>
    </source>
</evidence>
<feature type="transmembrane region" description="Helical" evidence="1">
    <location>
        <begin position="41"/>
        <end position="60"/>
    </location>
</feature>
<feature type="transmembrane region" description="Helical" evidence="1">
    <location>
        <begin position="101"/>
        <end position="123"/>
    </location>
</feature>
<sequence>MASRLAVAGLRWGIAVTGAVALADAIVVAQTSSGSAATADFLSSVTALTNIFSVIAFAVAGADARRGDSRAGDPGLRRGPHRGRVADARVRRATRVAMMRALNVATLVSMSVLFLCIYGPVVVTDPAQLNLTSVVLHVVVPVLTVVEWFVFPAESRAPLRGVFLVLVFPCLWFVYSFIRGALTGRYVYEFLDPSGPSGVQGVVAMTVLIITCFFLVGAAVFLTQRSRGIRR</sequence>
<keyword evidence="1" id="KW-1133">Transmembrane helix</keyword>
<dbReference type="RefSeq" id="WP_058232549.1">
    <property type="nucleotide sequence ID" value="NZ_FMYG01000005.1"/>
</dbReference>
<organism evidence="2 3">
    <name type="scientific">Microbacterium enclense</name>
    <dbReference type="NCBI Taxonomy" id="993073"/>
    <lineage>
        <taxon>Bacteria</taxon>
        <taxon>Bacillati</taxon>
        <taxon>Actinomycetota</taxon>
        <taxon>Actinomycetes</taxon>
        <taxon>Micrococcales</taxon>
        <taxon>Microbacteriaceae</taxon>
        <taxon>Microbacterium</taxon>
    </lineage>
</organism>
<feature type="transmembrane region" description="Helical" evidence="1">
    <location>
        <begin position="129"/>
        <end position="150"/>
    </location>
</feature>
<dbReference type="Proteomes" id="UP000183203">
    <property type="component" value="Unassembled WGS sequence"/>
</dbReference>
<reference evidence="2 3" key="1">
    <citation type="submission" date="2016-09" db="EMBL/GenBank/DDBJ databases">
        <authorList>
            <person name="Capua I."/>
            <person name="De Benedictis P."/>
            <person name="Joannis T."/>
            <person name="Lombin L.H."/>
            <person name="Cattoli G."/>
        </authorList>
    </citation>
    <scope>NUCLEOTIDE SEQUENCE [LARGE SCALE GENOMIC DNA]</scope>
    <source>
        <strain evidence="2 3">NIO-1002</strain>
    </source>
</reference>
<evidence type="ECO:0000313" key="3">
    <source>
        <dbReference type="Proteomes" id="UP000183203"/>
    </source>
</evidence>
<evidence type="ECO:0000256" key="1">
    <source>
        <dbReference type="SAM" id="Phobius"/>
    </source>
</evidence>
<dbReference type="NCBIfam" id="NF038065">
    <property type="entry name" value="Pr6Pr"/>
    <property type="match status" value="1"/>
</dbReference>
<keyword evidence="1" id="KW-0812">Transmembrane</keyword>
<dbReference type="AlphaFoldDB" id="A0A1G6M2K7"/>
<evidence type="ECO:0008006" key="4">
    <source>
        <dbReference type="Google" id="ProtNLM"/>
    </source>
</evidence>
<feature type="transmembrane region" description="Helical" evidence="1">
    <location>
        <begin position="162"/>
        <end position="182"/>
    </location>
</feature>
<proteinExistence type="predicted"/>
<protein>
    <recommendedName>
        <fullName evidence="4">FAR-17a/AIG1-like protein</fullName>
    </recommendedName>
</protein>
<dbReference type="OrthoDB" id="9809977at2"/>
<gene>
    <name evidence="2" type="ORF">SAMN05216418_2363</name>
</gene>
<name>A0A1G6M2K7_9MICO</name>
<dbReference type="InterPro" id="IPR049713">
    <property type="entry name" value="Pr6Pr-like"/>
</dbReference>
<feature type="transmembrane region" description="Helical" evidence="1">
    <location>
        <begin position="202"/>
        <end position="222"/>
    </location>
</feature>